<evidence type="ECO:0000256" key="1">
    <source>
        <dbReference type="ARBA" id="ARBA00002734"/>
    </source>
</evidence>
<proteinExistence type="inferred from homology"/>
<keyword evidence="17 18" id="KW-0131">Cell cycle</keyword>
<evidence type="ECO:0000256" key="12">
    <source>
        <dbReference type="ARBA" id="ARBA00022984"/>
    </source>
</evidence>
<dbReference type="Gene3D" id="3.90.190.20">
    <property type="entry name" value="Mur ligase, C-terminal domain"/>
    <property type="match status" value="1"/>
</dbReference>
<comment type="catalytic activity">
    <reaction evidence="16 17 18">
        <text>UDP-N-acetyl-alpha-D-muramoyl-L-alanine + D-glutamate + ATP = UDP-N-acetyl-alpha-D-muramoyl-L-alanyl-D-glutamate + ADP + phosphate + H(+)</text>
        <dbReference type="Rhea" id="RHEA:16429"/>
        <dbReference type="ChEBI" id="CHEBI:15378"/>
        <dbReference type="ChEBI" id="CHEBI:29986"/>
        <dbReference type="ChEBI" id="CHEBI:30616"/>
        <dbReference type="ChEBI" id="CHEBI:43474"/>
        <dbReference type="ChEBI" id="CHEBI:83898"/>
        <dbReference type="ChEBI" id="CHEBI:83900"/>
        <dbReference type="ChEBI" id="CHEBI:456216"/>
        <dbReference type="EC" id="6.3.2.9"/>
    </reaction>
</comment>
<dbReference type="SUPFAM" id="SSF53623">
    <property type="entry name" value="MurD-like peptide ligases, catalytic domain"/>
    <property type="match status" value="1"/>
</dbReference>
<evidence type="ECO:0000259" key="20">
    <source>
        <dbReference type="Pfam" id="PF08245"/>
    </source>
</evidence>
<dbReference type="Proteomes" id="UP000824229">
    <property type="component" value="Unassembled WGS sequence"/>
</dbReference>
<dbReference type="InterPro" id="IPR036565">
    <property type="entry name" value="Mur-like_cat_sf"/>
</dbReference>
<evidence type="ECO:0000256" key="10">
    <source>
        <dbReference type="ARBA" id="ARBA00022840"/>
    </source>
</evidence>
<comment type="caution">
    <text evidence="21">The sequence shown here is derived from an EMBL/GenBank/DDBJ whole genome shotgun (WGS) entry which is preliminary data.</text>
</comment>
<dbReference type="SUPFAM" id="SSF51984">
    <property type="entry name" value="MurCD N-terminal domain"/>
    <property type="match status" value="1"/>
</dbReference>
<evidence type="ECO:0000259" key="19">
    <source>
        <dbReference type="Pfam" id="PF02875"/>
    </source>
</evidence>
<dbReference type="InterPro" id="IPR004101">
    <property type="entry name" value="Mur_ligase_C"/>
</dbReference>
<dbReference type="GO" id="GO:0009252">
    <property type="term" value="P:peptidoglycan biosynthetic process"/>
    <property type="evidence" value="ECO:0007669"/>
    <property type="project" value="UniProtKB-UniRule"/>
</dbReference>
<dbReference type="InterPro" id="IPR013221">
    <property type="entry name" value="Mur_ligase_cen"/>
</dbReference>
<feature type="domain" description="Mur ligase central" evidence="20">
    <location>
        <begin position="115"/>
        <end position="293"/>
    </location>
</feature>
<evidence type="ECO:0000256" key="15">
    <source>
        <dbReference type="ARBA" id="ARBA00032324"/>
    </source>
</evidence>
<dbReference type="Pfam" id="PF08245">
    <property type="entry name" value="Mur_ligase_M"/>
    <property type="match status" value="1"/>
</dbReference>
<dbReference type="GO" id="GO:0051301">
    <property type="term" value="P:cell division"/>
    <property type="evidence" value="ECO:0007669"/>
    <property type="project" value="UniProtKB-KW"/>
</dbReference>
<dbReference type="GO" id="GO:0008360">
    <property type="term" value="P:regulation of cell shape"/>
    <property type="evidence" value="ECO:0007669"/>
    <property type="project" value="UniProtKB-KW"/>
</dbReference>
<dbReference type="GO" id="GO:0005737">
    <property type="term" value="C:cytoplasm"/>
    <property type="evidence" value="ECO:0007669"/>
    <property type="project" value="UniProtKB-SubCell"/>
</dbReference>
<evidence type="ECO:0000256" key="2">
    <source>
        <dbReference type="ARBA" id="ARBA00004496"/>
    </source>
</evidence>
<dbReference type="GO" id="GO:0005524">
    <property type="term" value="F:ATP binding"/>
    <property type="evidence" value="ECO:0007669"/>
    <property type="project" value="UniProtKB-UniRule"/>
</dbReference>
<keyword evidence="10 17" id="KW-0067">ATP-binding</keyword>
<dbReference type="Gene3D" id="3.40.50.720">
    <property type="entry name" value="NAD(P)-binding Rossmann-like Domain"/>
    <property type="match status" value="1"/>
</dbReference>
<keyword evidence="9 17" id="KW-0547">Nucleotide-binding</keyword>
<evidence type="ECO:0000313" key="21">
    <source>
        <dbReference type="EMBL" id="MBU3803323.1"/>
    </source>
</evidence>
<feature type="domain" description="Mur ligase C-terminal" evidence="19">
    <location>
        <begin position="315"/>
        <end position="432"/>
    </location>
</feature>
<comment type="function">
    <text evidence="1 17 18">Cell wall formation. Catalyzes the addition of glutamate to the nucleotide precursor UDP-N-acetylmuramoyl-L-alanine (UMA).</text>
</comment>
<dbReference type="GO" id="GO:0071555">
    <property type="term" value="P:cell wall organization"/>
    <property type="evidence" value="ECO:0007669"/>
    <property type="project" value="UniProtKB-KW"/>
</dbReference>
<dbReference type="NCBIfam" id="TIGR01087">
    <property type="entry name" value="murD"/>
    <property type="match status" value="1"/>
</dbReference>
<evidence type="ECO:0000256" key="7">
    <source>
        <dbReference type="ARBA" id="ARBA00022490"/>
    </source>
</evidence>
<evidence type="ECO:0000256" key="18">
    <source>
        <dbReference type="RuleBase" id="RU003664"/>
    </source>
</evidence>
<dbReference type="InterPro" id="IPR036615">
    <property type="entry name" value="Mur_ligase_C_dom_sf"/>
</dbReference>
<evidence type="ECO:0000256" key="6">
    <source>
        <dbReference type="ARBA" id="ARBA00015655"/>
    </source>
</evidence>
<evidence type="ECO:0000256" key="11">
    <source>
        <dbReference type="ARBA" id="ARBA00022960"/>
    </source>
</evidence>
<dbReference type="Pfam" id="PF02875">
    <property type="entry name" value="Mur_ligase_C"/>
    <property type="match status" value="1"/>
</dbReference>
<keyword evidence="13 17" id="KW-0961">Cell wall biogenesis/degradation</keyword>
<accession>A0A9E2KAW9</accession>
<protein>
    <recommendedName>
        <fullName evidence="6 17">UDP-N-acetylmuramoylalanine--D-glutamate ligase</fullName>
        <ecNumber evidence="5 17">6.3.2.9</ecNumber>
    </recommendedName>
    <alternativeName>
        <fullName evidence="15 17">D-glutamic acid-adding enzyme</fullName>
    </alternativeName>
    <alternativeName>
        <fullName evidence="14 17">UDP-N-acetylmuramoyl-L-alanyl-D-glutamate synthetase</fullName>
    </alternativeName>
</protein>
<sequence>MELYGKKVLVVGNARSGIGAAKLALNKGAKVCIYDGKPYEKWEAAMQESIDAMKSQGIEYALGDEPNVESYDLIILSPGVSPEIHLIQKARHFNISITGEFEFASWYCKAPIVAITGTNGKTTTTTLVGEMMRSFNPKTYVVGNIGNAFSEEVGHIPADGIVVAEVSSFQLETATTFHPKVSALLNITPDHLNRHGSMENYCACKYQIFANQTVEDYSILNIKDTYYEEAKEHTKANCIDFSTTTIPERGAYLKEGQLWENITGVNRLVCTVDQLFIKGTHNVENALAAIAIATAFGVPIEMIKRVLTTFKGVEHRTEYVTTKRGVDFFNDSKATNTDAAIAGLVGLSSLNKPIRLIAGGMDKKVSFNEWVKLFRGRVEKVYIIGETKEQIVNTCVAEGYHAYATYDTLDDAVLAAYEESKPEECILLSPACASWDMFESYEQRGRLFKELVNHLEG</sequence>
<evidence type="ECO:0000256" key="3">
    <source>
        <dbReference type="ARBA" id="ARBA00004752"/>
    </source>
</evidence>
<dbReference type="AlphaFoldDB" id="A0A9E2KAW9"/>
<comment type="subcellular location">
    <subcellularLocation>
        <location evidence="2 17 18">Cytoplasm</location>
    </subcellularLocation>
</comment>
<dbReference type="EC" id="6.3.2.9" evidence="5 17"/>
<reference evidence="21" key="1">
    <citation type="journal article" date="2021" name="PeerJ">
        <title>Extensive microbial diversity within the chicken gut microbiome revealed by metagenomics and culture.</title>
        <authorList>
            <person name="Gilroy R."/>
            <person name="Ravi A."/>
            <person name="Getino M."/>
            <person name="Pursley I."/>
            <person name="Horton D.L."/>
            <person name="Alikhan N.F."/>
            <person name="Baker D."/>
            <person name="Gharbi K."/>
            <person name="Hall N."/>
            <person name="Watson M."/>
            <person name="Adriaenssens E.M."/>
            <person name="Foster-Nyarko E."/>
            <person name="Jarju S."/>
            <person name="Secka A."/>
            <person name="Antonio M."/>
            <person name="Oren A."/>
            <person name="Chaudhuri R.R."/>
            <person name="La Ragione R."/>
            <person name="Hildebrand F."/>
            <person name="Pallen M.J."/>
        </authorList>
    </citation>
    <scope>NUCLEOTIDE SEQUENCE</scope>
    <source>
        <strain evidence="21">B5-657</strain>
    </source>
</reference>
<dbReference type="EMBL" id="JAHLFQ010000019">
    <property type="protein sequence ID" value="MBU3803323.1"/>
    <property type="molecule type" value="Genomic_DNA"/>
</dbReference>
<organism evidence="21 22">
    <name type="scientific">Candidatus Cellulosilyticum pullistercoris</name>
    <dbReference type="NCBI Taxonomy" id="2838521"/>
    <lineage>
        <taxon>Bacteria</taxon>
        <taxon>Bacillati</taxon>
        <taxon>Bacillota</taxon>
        <taxon>Clostridia</taxon>
        <taxon>Lachnospirales</taxon>
        <taxon>Cellulosilyticaceae</taxon>
        <taxon>Cellulosilyticum</taxon>
    </lineage>
</organism>
<dbReference type="HAMAP" id="MF_00639">
    <property type="entry name" value="MurD"/>
    <property type="match status" value="1"/>
</dbReference>
<dbReference type="PANTHER" id="PTHR43692">
    <property type="entry name" value="UDP-N-ACETYLMURAMOYLALANINE--D-GLUTAMATE LIGASE"/>
    <property type="match status" value="1"/>
</dbReference>
<evidence type="ECO:0000313" key="22">
    <source>
        <dbReference type="Proteomes" id="UP000824229"/>
    </source>
</evidence>
<name>A0A9E2KAW9_9FIRM</name>
<dbReference type="PANTHER" id="PTHR43692:SF1">
    <property type="entry name" value="UDP-N-ACETYLMURAMOYLALANINE--D-GLUTAMATE LIGASE"/>
    <property type="match status" value="1"/>
</dbReference>
<dbReference type="GO" id="GO:0008764">
    <property type="term" value="F:UDP-N-acetylmuramoylalanine-D-glutamate ligase activity"/>
    <property type="evidence" value="ECO:0007669"/>
    <property type="project" value="UniProtKB-UniRule"/>
</dbReference>
<reference evidence="21" key="2">
    <citation type="submission" date="2021-04" db="EMBL/GenBank/DDBJ databases">
        <authorList>
            <person name="Gilroy R."/>
        </authorList>
    </citation>
    <scope>NUCLEOTIDE SEQUENCE</scope>
    <source>
        <strain evidence="21">B5-657</strain>
    </source>
</reference>
<evidence type="ECO:0000256" key="9">
    <source>
        <dbReference type="ARBA" id="ARBA00022741"/>
    </source>
</evidence>
<keyword evidence="8 17" id="KW-0436">Ligase</keyword>
<keyword evidence="12 17" id="KW-0573">Peptidoglycan synthesis</keyword>
<evidence type="ECO:0000256" key="5">
    <source>
        <dbReference type="ARBA" id="ARBA00012212"/>
    </source>
</evidence>
<evidence type="ECO:0000256" key="13">
    <source>
        <dbReference type="ARBA" id="ARBA00023316"/>
    </source>
</evidence>
<evidence type="ECO:0000256" key="14">
    <source>
        <dbReference type="ARBA" id="ARBA00030398"/>
    </source>
</evidence>
<dbReference type="InterPro" id="IPR005762">
    <property type="entry name" value="MurD"/>
</dbReference>
<dbReference type="Gene3D" id="3.40.1190.10">
    <property type="entry name" value="Mur-like, catalytic domain"/>
    <property type="match status" value="1"/>
</dbReference>
<gene>
    <name evidence="17 21" type="primary">murD</name>
    <name evidence="21" type="ORF">H9872_01000</name>
</gene>
<evidence type="ECO:0000256" key="17">
    <source>
        <dbReference type="HAMAP-Rule" id="MF_00639"/>
    </source>
</evidence>
<keyword evidence="17 18" id="KW-0132">Cell division</keyword>
<comment type="similarity">
    <text evidence="4 17">Belongs to the MurCDEF family.</text>
</comment>
<keyword evidence="11 17" id="KW-0133">Cell shape</keyword>
<evidence type="ECO:0000256" key="8">
    <source>
        <dbReference type="ARBA" id="ARBA00022598"/>
    </source>
</evidence>
<evidence type="ECO:0000256" key="4">
    <source>
        <dbReference type="ARBA" id="ARBA00010416"/>
    </source>
</evidence>
<dbReference type="SUPFAM" id="SSF53244">
    <property type="entry name" value="MurD-like peptide ligases, peptide-binding domain"/>
    <property type="match status" value="1"/>
</dbReference>
<evidence type="ECO:0000256" key="16">
    <source>
        <dbReference type="ARBA" id="ARBA00047632"/>
    </source>
</evidence>
<comment type="pathway">
    <text evidence="3 17 18">Cell wall biogenesis; peptidoglycan biosynthesis.</text>
</comment>
<keyword evidence="7 17" id="KW-0963">Cytoplasm</keyword>
<feature type="binding site" evidence="17">
    <location>
        <begin position="117"/>
        <end position="123"/>
    </location>
    <ligand>
        <name>ATP</name>
        <dbReference type="ChEBI" id="CHEBI:30616"/>
    </ligand>
</feature>